<dbReference type="Proteomes" id="UP000191135">
    <property type="component" value="Chromosome"/>
</dbReference>
<evidence type="ECO:0000259" key="8">
    <source>
        <dbReference type="PROSITE" id="PS51819"/>
    </source>
</evidence>
<feature type="domain" description="VOC" evidence="8">
    <location>
        <begin position="15"/>
        <end position="130"/>
    </location>
</feature>
<evidence type="ECO:0000313" key="10">
    <source>
        <dbReference type="Proteomes" id="UP000191135"/>
    </source>
</evidence>
<evidence type="ECO:0000256" key="7">
    <source>
        <dbReference type="ARBA" id="ARBA00023002"/>
    </source>
</evidence>
<dbReference type="Gene3D" id="3.10.180.10">
    <property type="entry name" value="2,3-Dihydroxybiphenyl 1,2-Dioxygenase, domain 1"/>
    <property type="match status" value="2"/>
</dbReference>
<dbReference type="InterPro" id="IPR029068">
    <property type="entry name" value="Glyas_Bleomycin-R_OHBP_Dase"/>
</dbReference>
<dbReference type="GO" id="GO:0018583">
    <property type="term" value="F:biphenyl-2,3-diol 1,2-dioxygenase activity"/>
    <property type="evidence" value="ECO:0007669"/>
    <property type="project" value="UniProtKB-EC"/>
</dbReference>
<dbReference type="Pfam" id="PF00903">
    <property type="entry name" value="Glyoxalase"/>
    <property type="match status" value="1"/>
</dbReference>
<dbReference type="InterPro" id="IPR054560">
    <property type="entry name" value="XylE-like_N"/>
</dbReference>
<evidence type="ECO:0000256" key="2">
    <source>
        <dbReference type="ARBA" id="ARBA00011881"/>
    </source>
</evidence>
<dbReference type="KEGG" id="mmed:Mame_00147"/>
<gene>
    <name evidence="9" type="primary">bphC_1</name>
    <name evidence="9" type="ORF">Mame_00147</name>
</gene>
<accession>A0A1U9YVW4</accession>
<keyword evidence="10" id="KW-1185">Reference proteome</keyword>
<proteinExistence type="inferred from homology"/>
<keyword evidence="6 9" id="KW-0223">Dioxygenase</keyword>
<evidence type="ECO:0000256" key="3">
    <source>
        <dbReference type="ARBA" id="ARBA00022723"/>
    </source>
</evidence>
<evidence type="ECO:0000313" key="9">
    <source>
        <dbReference type="EMBL" id="AQZ49530.1"/>
    </source>
</evidence>
<keyword evidence="7 9" id="KW-0560">Oxidoreductase</keyword>
<protein>
    <submittedName>
        <fullName evidence="9">Manganese-dependent 2,3-dihydroxybiphenyl 1,2-dioxygenase</fullName>
        <ecNumber evidence="9">1.13.11.39</ecNumber>
    </submittedName>
</protein>
<sequence length="342" mass="38253">MAFSDQFDPGPQIAQCGTVNLGTRDIEKSLFFFRDTLGMEEVERKDNVSYLRCYQELGHHSLVLTEQEEAVVNAFSFRVKRPQDVALFHEELSRQGIEVLEVPAGAEAGRGEAIRFLLPGGGHPFELYYDMEKPLAPESMRSRLPSNSSKRRGLGVRRIDHFNIQTSPDTINQAESWVRDTLGFKRREFAHLPNRPGTVLASWMSVTPQVHDLAIVANGLNKTAQLHHIAFNLQDFSDVLTAADTLRDLDVSYGVGPGKHGIGQAMYLYIHDPGSDHRVELYAGGYLIFDPDWKAIEWEQEAFPDGMTWYGDPIDTSTGSRGRDTTGCAGLYRNELVPAPAK</sequence>
<dbReference type="RefSeq" id="WP_018063421.1">
    <property type="nucleotide sequence ID" value="NZ_AQWH01000003.1"/>
</dbReference>
<evidence type="ECO:0000256" key="4">
    <source>
        <dbReference type="ARBA" id="ARBA00022737"/>
    </source>
</evidence>
<reference evidence="9 10" key="1">
    <citation type="submission" date="2017-03" db="EMBL/GenBank/DDBJ databases">
        <title>Foreign affairs: Plasmid Transfer between Roseobacters and Rhizobia.</title>
        <authorList>
            <person name="Bartling P."/>
            <person name="Bunk B."/>
            <person name="Overmann J."/>
            <person name="Brinkmann H."/>
            <person name="Petersen J."/>
        </authorList>
    </citation>
    <scope>NUCLEOTIDE SEQUENCE [LARGE SCALE GENOMIC DNA]</scope>
    <source>
        <strain evidence="9 10">MACL11</strain>
    </source>
</reference>
<comment type="similarity">
    <text evidence="1">Belongs to the extradiol ring-cleavage dioxygenase family.</text>
</comment>
<keyword evidence="4" id="KW-0677">Repeat</keyword>
<dbReference type="GO" id="GO:0046872">
    <property type="term" value="F:metal ion binding"/>
    <property type="evidence" value="ECO:0007669"/>
    <property type="project" value="UniProtKB-KW"/>
</dbReference>
<evidence type="ECO:0000256" key="1">
    <source>
        <dbReference type="ARBA" id="ARBA00008784"/>
    </source>
</evidence>
<name>A0A1U9YVW4_9HYPH</name>
<keyword evidence="3" id="KW-0479">Metal-binding</keyword>
<dbReference type="Pfam" id="PF22247">
    <property type="entry name" value="Diox-like_N"/>
    <property type="match status" value="1"/>
</dbReference>
<organism evidence="9 10">
    <name type="scientific">Martelella mediterranea DSM 17316</name>
    <dbReference type="NCBI Taxonomy" id="1122214"/>
    <lineage>
        <taxon>Bacteria</taxon>
        <taxon>Pseudomonadati</taxon>
        <taxon>Pseudomonadota</taxon>
        <taxon>Alphaproteobacteria</taxon>
        <taxon>Hyphomicrobiales</taxon>
        <taxon>Aurantimonadaceae</taxon>
        <taxon>Martelella</taxon>
    </lineage>
</organism>
<dbReference type="PROSITE" id="PS51819">
    <property type="entry name" value="VOC"/>
    <property type="match status" value="2"/>
</dbReference>
<dbReference type="AlphaFoldDB" id="A0A1U9YVW4"/>
<dbReference type="STRING" id="1122214.Mame_00147"/>
<dbReference type="SUPFAM" id="SSF54593">
    <property type="entry name" value="Glyoxalase/Bleomycin resistance protein/Dihydroxybiphenyl dioxygenase"/>
    <property type="match status" value="1"/>
</dbReference>
<dbReference type="OrthoDB" id="9803142at2"/>
<dbReference type="EMBL" id="CP020330">
    <property type="protein sequence ID" value="AQZ49530.1"/>
    <property type="molecule type" value="Genomic_DNA"/>
</dbReference>
<dbReference type="InterPro" id="IPR004360">
    <property type="entry name" value="Glyas_Fos-R_dOase_dom"/>
</dbReference>
<evidence type="ECO:0000256" key="5">
    <source>
        <dbReference type="ARBA" id="ARBA00022797"/>
    </source>
</evidence>
<evidence type="ECO:0000256" key="6">
    <source>
        <dbReference type="ARBA" id="ARBA00022964"/>
    </source>
</evidence>
<dbReference type="EC" id="1.13.11.39" evidence="9"/>
<dbReference type="eggNOG" id="COG0346">
    <property type="taxonomic scope" value="Bacteria"/>
</dbReference>
<comment type="subunit">
    <text evidence="2">Homotetramer.</text>
</comment>
<feature type="domain" description="VOC" evidence="8">
    <location>
        <begin position="158"/>
        <end position="284"/>
    </location>
</feature>
<dbReference type="InterPro" id="IPR037523">
    <property type="entry name" value="VOC_core"/>
</dbReference>
<keyword evidence="5" id="KW-0058">Aromatic hydrocarbons catabolism</keyword>